<dbReference type="Gene3D" id="1.25.40.10">
    <property type="entry name" value="Tetratricopeptide repeat domain"/>
    <property type="match status" value="1"/>
</dbReference>
<dbReference type="AlphaFoldDB" id="A0A9K3D4P4"/>
<dbReference type="PROSITE" id="PS50005">
    <property type="entry name" value="TPR"/>
    <property type="match status" value="1"/>
</dbReference>
<dbReference type="InterPro" id="IPR019734">
    <property type="entry name" value="TPR_rpt"/>
</dbReference>
<evidence type="ECO:0000313" key="2">
    <source>
        <dbReference type="EMBL" id="GIQ87833.1"/>
    </source>
</evidence>
<evidence type="ECO:0000256" key="1">
    <source>
        <dbReference type="PROSITE-ProRule" id="PRU00339"/>
    </source>
</evidence>
<reference evidence="2 3" key="1">
    <citation type="journal article" date="2018" name="PLoS ONE">
        <title>The draft genome of Kipferlia bialata reveals reductive genome evolution in fornicate parasites.</title>
        <authorList>
            <person name="Tanifuji G."/>
            <person name="Takabayashi S."/>
            <person name="Kume K."/>
            <person name="Takagi M."/>
            <person name="Nakayama T."/>
            <person name="Kamikawa R."/>
            <person name="Inagaki Y."/>
            <person name="Hashimoto T."/>
        </authorList>
    </citation>
    <scope>NUCLEOTIDE SEQUENCE [LARGE SCALE GENOMIC DNA]</scope>
    <source>
        <strain evidence="2">NY0173</strain>
    </source>
</reference>
<dbReference type="SUPFAM" id="SSF48452">
    <property type="entry name" value="TPR-like"/>
    <property type="match status" value="1"/>
</dbReference>
<comment type="caution">
    <text evidence="2">The sequence shown here is derived from an EMBL/GenBank/DDBJ whole genome shotgun (WGS) entry which is preliminary data.</text>
</comment>
<proteinExistence type="predicted"/>
<organism evidence="2 3">
    <name type="scientific">Kipferlia bialata</name>
    <dbReference type="NCBI Taxonomy" id="797122"/>
    <lineage>
        <taxon>Eukaryota</taxon>
        <taxon>Metamonada</taxon>
        <taxon>Carpediemonas-like organisms</taxon>
        <taxon>Kipferlia</taxon>
    </lineage>
</organism>
<dbReference type="InterPro" id="IPR011990">
    <property type="entry name" value="TPR-like_helical_dom_sf"/>
</dbReference>
<accession>A0A9K3D4P4</accession>
<feature type="repeat" description="TPR" evidence="1">
    <location>
        <begin position="116"/>
        <end position="149"/>
    </location>
</feature>
<gene>
    <name evidence="2" type="ORF">KIPB_009952</name>
</gene>
<protein>
    <submittedName>
        <fullName evidence="2">Uncharacterized protein</fullName>
    </submittedName>
</protein>
<dbReference type="Proteomes" id="UP000265618">
    <property type="component" value="Unassembled WGS sequence"/>
</dbReference>
<evidence type="ECO:0000313" key="3">
    <source>
        <dbReference type="Proteomes" id="UP000265618"/>
    </source>
</evidence>
<name>A0A9K3D4P4_9EUKA</name>
<keyword evidence="1" id="KW-0802">TPR repeat</keyword>
<keyword evidence="3" id="KW-1185">Reference proteome</keyword>
<sequence>MEEGFELHSAGQLLKAVAKFEAALKGLEGLDAETDPGLKGHDYMNRAMLHSQAATCFQDMHEREAGEGDMHNLEYDMAEVVFATNRGLECLDKMKTFVPIAIIPQESRDTFHSCKAGLLFKQGVAMASLDNFDRALELFNESEALSPSDATRQMIKGCTMMQKIRREQGTTSSTI</sequence>
<dbReference type="EMBL" id="BDIP01003536">
    <property type="protein sequence ID" value="GIQ87833.1"/>
    <property type="molecule type" value="Genomic_DNA"/>
</dbReference>